<feature type="compositionally biased region" description="Polar residues" evidence="3">
    <location>
        <begin position="1"/>
        <end position="10"/>
    </location>
</feature>
<dbReference type="GO" id="GO:0004371">
    <property type="term" value="F:glycerone kinase activity"/>
    <property type="evidence" value="ECO:0007669"/>
    <property type="project" value="InterPro"/>
</dbReference>
<dbReference type="Gene3D" id="1.25.40.340">
    <property type="match status" value="1"/>
</dbReference>
<feature type="compositionally biased region" description="Basic and acidic residues" evidence="3">
    <location>
        <begin position="16"/>
        <end position="25"/>
    </location>
</feature>
<feature type="domain" description="DhaL" evidence="4">
    <location>
        <begin position="34"/>
        <end position="234"/>
    </location>
</feature>
<dbReference type="InterPro" id="IPR036117">
    <property type="entry name" value="DhaL_dom_sf"/>
</dbReference>
<dbReference type="NCBIfam" id="TIGR02365">
    <property type="entry name" value="dha_L_ycgS"/>
    <property type="match status" value="1"/>
</dbReference>
<dbReference type="PROSITE" id="PS51480">
    <property type="entry name" value="DHAL"/>
    <property type="match status" value="1"/>
</dbReference>
<dbReference type="Proteomes" id="UP000217103">
    <property type="component" value="Unassembled WGS sequence"/>
</dbReference>
<dbReference type="EMBL" id="FNKK01000002">
    <property type="protein sequence ID" value="SDQ72770.1"/>
    <property type="molecule type" value="Genomic_DNA"/>
</dbReference>
<sequence length="238" mass="24636">MTMTRSSRTSAGIIHNPKEPMDTTAEPRERLNAATAAAWVRAISAAVSENAEYLTRLDAAIGDADHGVNMRRGFAVAVTTLDAALPDTPGEVLVRTGTALVGKVGGVSGPLYGSMFRVTGRHLADAETVGPDELLEALEAGLQMVRRLGDARPGDKTMVDAFVPALDAFGAAVRDGADLARAARAAAHGAEEGMRATVSMVARKGRASYLGSRSRGHQDPGATSTALVFQALAEVLGG</sequence>
<dbReference type="STRING" id="35622.SAMN04489764_1875"/>
<dbReference type="PANTHER" id="PTHR28629:SF4">
    <property type="entry name" value="TRIOKINASE_FMN CYCLASE"/>
    <property type="match status" value="1"/>
</dbReference>
<evidence type="ECO:0000256" key="2">
    <source>
        <dbReference type="ARBA" id="ARBA00022777"/>
    </source>
</evidence>
<feature type="region of interest" description="Disordered" evidence="3">
    <location>
        <begin position="1"/>
        <end position="25"/>
    </location>
</feature>
<dbReference type="InterPro" id="IPR050861">
    <property type="entry name" value="Dihydroxyacetone_Kinase"/>
</dbReference>
<name>A0A1H1D8N8_9ACTN</name>
<accession>A0A1H1D8N8</accession>
<dbReference type="InterPro" id="IPR004007">
    <property type="entry name" value="DhaL_dom"/>
</dbReference>
<dbReference type="PANTHER" id="PTHR28629">
    <property type="entry name" value="TRIOKINASE/FMN CYCLASE"/>
    <property type="match status" value="1"/>
</dbReference>
<dbReference type="GO" id="GO:0005829">
    <property type="term" value="C:cytosol"/>
    <property type="evidence" value="ECO:0007669"/>
    <property type="project" value="TreeGrafter"/>
</dbReference>
<organism evidence="5 6">
    <name type="scientific">Thermostaphylospora chromogena</name>
    <dbReference type="NCBI Taxonomy" id="35622"/>
    <lineage>
        <taxon>Bacteria</taxon>
        <taxon>Bacillati</taxon>
        <taxon>Actinomycetota</taxon>
        <taxon>Actinomycetes</taxon>
        <taxon>Streptosporangiales</taxon>
        <taxon>Thermomonosporaceae</taxon>
        <taxon>Thermostaphylospora</taxon>
    </lineage>
</organism>
<protein>
    <submittedName>
        <fullName evidence="5">Dihydroxyacetone kinase DhaL subunit</fullName>
    </submittedName>
</protein>
<evidence type="ECO:0000313" key="5">
    <source>
        <dbReference type="EMBL" id="SDQ72770.1"/>
    </source>
</evidence>
<dbReference type="AlphaFoldDB" id="A0A1H1D8N8"/>
<dbReference type="FunFam" id="1.25.40.340:FF:000002">
    <property type="entry name" value="Dihydroxyacetone kinase, L subunit"/>
    <property type="match status" value="1"/>
</dbReference>
<evidence type="ECO:0000259" key="4">
    <source>
        <dbReference type="PROSITE" id="PS51480"/>
    </source>
</evidence>
<keyword evidence="2 5" id="KW-0418">Kinase</keyword>
<evidence type="ECO:0000313" key="6">
    <source>
        <dbReference type="Proteomes" id="UP000217103"/>
    </source>
</evidence>
<proteinExistence type="predicted"/>
<reference evidence="5 6" key="1">
    <citation type="submission" date="2016-10" db="EMBL/GenBank/DDBJ databases">
        <authorList>
            <person name="de Groot N.N."/>
        </authorList>
    </citation>
    <scope>NUCLEOTIDE SEQUENCE [LARGE SCALE GENOMIC DNA]</scope>
    <source>
        <strain evidence="5 6">DSM 43794</strain>
    </source>
</reference>
<dbReference type="SUPFAM" id="SSF101473">
    <property type="entry name" value="DhaL-like"/>
    <property type="match status" value="1"/>
</dbReference>
<gene>
    <name evidence="5" type="ORF">SAMN04489764_1875</name>
</gene>
<dbReference type="SMART" id="SM01120">
    <property type="entry name" value="Dak2"/>
    <property type="match status" value="1"/>
</dbReference>
<evidence type="ECO:0000256" key="3">
    <source>
        <dbReference type="SAM" id="MobiDB-lite"/>
    </source>
</evidence>
<dbReference type="InterPro" id="IPR012737">
    <property type="entry name" value="DhaK_L_YcgS"/>
</dbReference>
<dbReference type="Pfam" id="PF02734">
    <property type="entry name" value="Dak2"/>
    <property type="match status" value="1"/>
</dbReference>
<evidence type="ECO:0000256" key="1">
    <source>
        <dbReference type="ARBA" id="ARBA00022679"/>
    </source>
</evidence>
<keyword evidence="6" id="KW-1185">Reference proteome</keyword>
<dbReference type="GO" id="GO:0019563">
    <property type="term" value="P:glycerol catabolic process"/>
    <property type="evidence" value="ECO:0007669"/>
    <property type="project" value="TreeGrafter"/>
</dbReference>
<keyword evidence="1" id="KW-0808">Transferase</keyword>